<protein>
    <submittedName>
        <fullName evidence="3">Nicotinamidase-related amidase</fullName>
    </submittedName>
</protein>
<dbReference type="InterPro" id="IPR036380">
    <property type="entry name" value="Isochorismatase-like_sf"/>
</dbReference>
<gene>
    <name evidence="3" type="ORF">SAMN02982989_5908</name>
</gene>
<reference evidence="4" key="1">
    <citation type="submission" date="2017-04" db="EMBL/GenBank/DDBJ databases">
        <authorList>
            <person name="Varghese N."/>
            <person name="Submissions S."/>
        </authorList>
    </citation>
    <scope>NUCLEOTIDE SEQUENCE [LARGE SCALE GENOMIC DNA]</scope>
    <source>
        <strain evidence="4">B4P</strain>
    </source>
</reference>
<evidence type="ECO:0000256" key="1">
    <source>
        <dbReference type="ARBA" id="ARBA00022801"/>
    </source>
</evidence>
<dbReference type="Gene3D" id="3.40.50.850">
    <property type="entry name" value="Isochorismatase-like"/>
    <property type="match status" value="1"/>
</dbReference>
<sequence length="214" mass="22716">MSCSQVTQVYTAAGFGARLERGGRPAIVVVDFTYGFTDPSYPTASDMTEQVMATRRLIDAARESSVPVIFTTIAYEKGHLGSLAWLRKATGMGALIAGTRLVEVDGRLGRREDEVLIVKHGASAFFGTDLASHLTALRVDTVVITGATTSGCVRASAVDAVQSGFDVLVPRECVADRASAPHEANLFDIDQKYGDVIGLDDALDYLSGLAARQA</sequence>
<dbReference type="PANTHER" id="PTHR43540:SF1">
    <property type="entry name" value="ISOCHORISMATASE HYDROLASE"/>
    <property type="match status" value="1"/>
</dbReference>
<evidence type="ECO:0000259" key="2">
    <source>
        <dbReference type="Pfam" id="PF00857"/>
    </source>
</evidence>
<keyword evidence="1" id="KW-0378">Hydrolase</keyword>
<dbReference type="STRING" id="464029.SAMN02982989_5908"/>
<dbReference type="Proteomes" id="UP000192903">
    <property type="component" value="Unassembled WGS sequence"/>
</dbReference>
<dbReference type="Pfam" id="PF00857">
    <property type="entry name" value="Isochorismatase"/>
    <property type="match status" value="1"/>
</dbReference>
<dbReference type="OrthoDB" id="7500697at2"/>
<dbReference type="PANTHER" id="PTHR43540">
    <property type="entry name" value="PEROXYUREIDOACRYLATE/UREIDOACRYLATE AMIDOHYDROLASE-RELATED"/>
    <property type="match status" value="1"/>
</dbReference>
<dbReference type="EMBL" id="FXAF01000003">
    <property type="protein sequence ID" value="SMF22044.1"/>
    <property type="molecule type" value="Genomic_DNA"/>
</dbReference>
<accession>A0A1X7DUS0</accession>
<proteinExistence type="predicted"/>
<feature type="domain" description="Isochorismatase-like" evidence="2">
    <location>
        <begin position="26"/>
        <end position="200"/>
    </location>
</feature>
<evidence type="ECO:0000313" key="4">
    <source>
        <dbReference type="Proteomes" id="UP000192903"/>
    </source>
</evidence>
<dbReference type="AlphaFoldDB" id="A0A1X7DUS0"/>
<keyword evidence="4" id="KW-1185">Reference proteome</keyword>
<evidence type="ECO:0000313" key="3">
    <source>
        <dbReference type="EMBL" id="SMF22044.1"/>
    </source>
</evidence>
<dbReference type="GO" id="GO:0016787">
    <property type="term" value="F:hydrolase activity"/>
    <property type="evidence" value="ECO:0007669"/>
    <property type="project" value="UniProtKB-KW"/>
</dbReference>
<dbReference type="InterPro" id="IPR000868">
    <property type="entry name" value="Isochorismatase-like_dom"/>
</dbReference>
<dbReference type="SUPFAM" id="SSF52499">
    <property type="entry name" value="Isochorismatase-like hydrolases"/>
    <property type="match status" value="1"/>
</dbReference>
<dbReference type="InterPro" id="IPR050272">
    <property type="entry name" value="Isochorismatase-like_hydrls"/>
</dbReference>
<name>A0A1X7DUS0_9HYPH</name>
<organism evidence="3 4">
    <name type="scientific">Xaviernesmea oryzae</name>
    <dbReference type="NCBI Taxonomy" id="464029"/>
    <lineage>
        <taxon>Bacteria</taxon>
        <taxon>Pseudomonadati</taxon>
        <taxon>Pseudomonadota</taxon>
        <taxon>Alphaproteobacteria</taxon>
        <taxon>Hyphomicrobiales</taxon>
        <taxon>Rhizobiaceae</taxon>
        <taxon>Rhizobium/Agrobacterium group</taxon>
        <taxon>Xaviernesmea</taxon>
    </lineage>
</organism>
<dbReference type="RefSeq" id="WP_085421262.1">
    <property type="nucleotide sequence ID" value="NZ_FXAF01000003.1"/>
</dbReference>